<reference evidence="3" key="1">
    <citation type="submission" date="2025-08" db="UniProtKB">
        <authorList>
            <consortium name="RefSeq"/>
        </authorList>
    </citation>
    <scope>IDENTIFICATION</scope>
    <source>
        <tissue evidence="3">Gonads</tissue>
    </source>
</reference>
<dbReference type="GO" id="GO:0046592">
    <property type="term" value="F:polyamine oxidase activity"/>
    <property type="evidence" value="ECO:0007669"/>
    <property type="project" value="TreeGrafter"/>
</dbReference>
<accession>A0A6J2YWC8</accession>
<organism evidence="2 3">
    <name type="scientific">Sitophilus oryzae</name>
    <name type="common">Rice weevil</name>
    <name type="synonym">Curculio oryzae</name>
    <dbReference type="NCBI Taxonomy" id="7048"/>
    <lineage>
        <taxon>Eukaryota</taxon>
        <taxon>Metazoa</taxon>
        <taxon>Ecdysozoa</taxon>
        <taxon>Arthropoda</taxon>
        <taxon>Hexapoda</taxon>
        <taxon>Insecta</taxon>
        <taxon>Pterygota</taxon>
        <taxon>Neoptera</taxon>
        <taxon>Endopterygota</taxon>
        <taxon>Coleoptera</taxon>
        <taxon>Polyphaga</taxon>
        <taxon>Cucujiformia</taxon>
        <taxon>Curculionidae</taxon>
        <taxon>Dryophthorinae</taxon>
        <taxon>Sitophilus</taxon>
    </lineage>
</organism>
<name>A0A6J2YWC8_SITOR</name>
<proteinExistence type="predicted"/>
<dbReference type="SUPFAM" id="SSF54373">
    <property type="entry name" value="FAD-linked reductases, C-terminal domain"/>
    <property type="match status" value="1"/>
</dbReference>
<dbReference type="PANTHER" id="PTHR10742">
    <property type="entry name" value="FLAVIN MONOAMINE OXIDASE"/>
    <property type="match status" value="1"/>
</dbReference>
<dbReference type="Proteomes" id="UP000504635">
    <property type="component" value="Unplaced"/>
</dbReference>
<dbReference type="InterPro" id="IPR050281">
    <property type="entry name" value="Flavin_monoamine_oxidase"/>
</dbReference>
<dbReference type="SUPFAM" id="SSF51905">
    <property type="entry name" value="FAD/NAD(P)-binding domain"/>
    <property type="match status" value="1"/>
</dbReference>
<keyword evidence="2" id="KW-1185">Reference proteome</keyword>
<dbReference type="KEGG" id="soy:115890946"/>
<dbReference type="Gene3D" id="3.90.660.10">
    <property type="match status" value="1"/>
</dbReference>
<dbReference type="GeneID" id="115890946"/>
<gene>
    <name evidence="3" type="primary">LOC115890946</name>
</gene>
<dbReference type="RefSeq" id="XP_030767170.1">
    <property type="nucleotide sequence ID" value="XM_030911310.1"/>
</dbReference>
<feature type="domain" description="Amine oxidase" evidence="1">
    <location>
        <begin position="17"/>
        <end position="480"/>
    </location>
</feature>
<dbReference type="InterPro" id="IPR036188">
    <property type="entry name" value="FAD/NAD-bd_sf"/>
</dbReference>
<sequence length="487" mass="54371">MVQKEEIKIIIVGAGASGIAAGTKLLENGFNNITILEAENRIGGRINSVEFGGSVVDIGGQWVHGEKNNIIYEMVKDLDLIAPSSLPPDPGMSFFLPNGTSPDKTITDKLFATAIKVKDDKETASRYRGNFAEYFTTEYKKRVKEDFFPADEDILQLSDLVLDWFKKFMILLNPAESWNQLSTTSHYVFQPCEGDPLLGWKGKGYKTIIDVMKKKIPDPSKELPIDNKIIVNKEVNRIIWNRSTDDKVIVKCSDGSKYSADHVIVTVSVGVLKDVYKKVFEPALPNKKVNAIENVPLGTVNKILLKFPYKWWPSTVKDISFLWSEEDKESLREFSSGPVVNGRSWLENLFSFIAIDSHPNVLLGWVNGPTSKLVELLPDESVISGAMYMLRKFAGKQFDIPEPNGILRSKWGSNPHFRGSYTYVSANMENAKASANDLAEPLIAHSKPAVLFAGESTHATLFSTVSGAMETGYREAQRIIDFYRKNA</sequence>
<dbReference type="InParanoid" id="A0A6J2YWC8"/>
<dbReference type="Gene3D" id="3.50.50.60">
    <property type="entry name" value="FAD/NAD(P)-binding domain"/>
    <property type="match status" value="1"/>
</dbReference>
<evidence type="ECO:0000313" key="3">
    <source>
        <dbReference type="RefSeq" id="XP_030767170.1"/>
    </source>
</evidence>
<dbReference type="InterPro" id="IPR002937">
    <property type="entry name" value="Amino_oxidase"/>
</dbReference>
<evidence type="ECO:0000313" key="2">
    <source>
        <dbReference type="Proteomes" id="UP000504635"/>
    </source>
</evidence>
<dbReference type="Pfam" id="PF01593">
    <property type="entry name" value="Amino_oxidase"/>
    <property type="match status" value="1"/>
</dbReference>
<dbReference type="FunCoup" id="A0A6J2YWC8">
    <property type="interactions" value="1"/>
</dbReference>
<dbReference type="AlphaFoldDB" id="A0A6J2YWC8"/>
<dbReference type="OrthoDB" id="5046242at2759"/>
<evidence type="ECO:0000259" key="1">
    <source>
        <dbReference type="Pfam" id="PF01593"/>
    </source>
</evidence>
<protein>
    <submittedName>
        <fullName evidence="3">Spermine oxidase</fullName>
    </submittedName>
</protein>
<dbReference type="PANTHER" id="PTHR10742:SF398">
    <property type="entry name" value="AMINE OXIDASE DOMAIN-CONTAINING PROTEIN-RELATED"/>
    <property type="match status" value="1"/>
</dbReference>